<feature type="compositionally biased region" description="Low complexity" evidence="1">
    <location>
        <begin position="9"/>
        <end position="35"/>
    </location>
</feature>
<dbReference type="Pfam" id="PF13601">
    <property type="entry name" value="HTH_34"/>
    <property type="match status" value="1"/>
</dbReference>
<organism evidence="3 4">
    <name type="scientific">Gordonia lacunae</name>
    <dbReference type="NCBI Taxonomy" id="417102"/>
    <lineage>
        <taxon>Bacteria</taxon>
        <taxon>Bacillati</taxon>
        <taxon>Actinomycetota</taxon>
        <taxon>Actinomycetes</taxon>
        <taxon>Mycobacteriales</taxon>
        <taxon>Gordoniaceae</taxon>
        <taxon>Gordonia</taxon>
    </lineage>
</organism>
<dbReference type="STRING" id="417102.CA982_23950"/>
<dbReference type="PANTHER" id="PTHR37318:SF1">
    <property type="entry name" value="BSL7504 PROTEIN"/>
    <property type="match status" value="1"/>
</dbReference>
<dbReference type="AlphaFoldDB" id="A0A243Q3V7"/>
<dbReference type="OrthoDB" id="4952043at2"/>
<evidence type="ECO:0000313" key="3">
    <source>
        <dbReference type="EMBL" id="OUC76007.1"/>
    </source>
</evidence>
<dbReference type="CDD" id="cd00090">
    <property type="entry name" value="HTH_ARSR"/>
    <property type="match status" value="1"/>
</dbReference>
<dbReference type="Proteomes" id="UP000194632">
    <property type="component" value="Unassembled WGS sequence"/>
</dbReference>
<dbReference type="Gene3D" id="1.10.10.10">
    <property type="entry name" value="Winged helix-like DNA-binding domain superfamily/Winged helix DNA-binding domain"/>
    <property type="match status" value="1"/>
</dbReference>
<evidence type="ECO:0000313" key="4">
    <source>
        <dbReference type="Proteomes" id="UP000194632"/>
    </source>
</evidence>
<feature type="region of interest" description="Disordered" evidence="1">
    <location>
        <begin position="1"/>
        <end position="38"/>
    </location>
</feature>
<sequence length="166" mass="18414">MSAPRSPTSRRWALSSASRPSWPSVSRSPGSGSLPASRPVRRHWTWAAATDPEGPPVPPEPLPGFDPLIHAPYRLRICAIAHAATYVEFGELQTRLELSKSALSKHVSQLLEHGYLEEEYVTRAGRSRLRLSLTERGRQAYRGHTAALRAIIETAEHDTIHPDVVQ</sequence>
<feature type="domain" description="Winged helix DNA-binding" evidence="2">
    <location>
        <begin position="74"/>
        <end position="152"/>
    </location>
</feature>
<name>A0A243Q3V7_9ACTN</name>
<dbReference type="InterPro" id="IPR011991">
    <property type="entry name" value="ArsR-like_HTH"/>
</dbReference>
<dbReference type="InterPro" id="IPR036388">
    <property type="entry name" value="WH-like_DNA-bd_sf"/>
</dbReference>
<keyword evidence="4" id="KW-1185">Reference proteome</keyword>
<gene>
    <name evidence="3" type="ORF">CA982_23950</name>
</gene>
<comment type="caution">
    <text evidence="3">The sequence shown here is derived from an EMBL/GenBank/DDBJ whole genome shotgun (WGS) entry which is preliminary data.</text>
</comment>
<dbReference type="InterPro" id="IPR027395">
    <property type="entry name" value="WH_DNA-bd_dom"/>
</dbReference>
<dbReference type="SUPFAM" id="SSF46785">
    <property type="entry name" value="Winged helix' DNA-binding domain"/>
    <property type="match status" value="1"/>
</dbReference>
<accession>A0A243Q3V7</accession>
<reference evidence="3 4" key="1">
    <citation type="submission" date="2017-05" db="EMBL/GenBank/DDBJ databases">
        <title>Biotechnological potential of actinobacteria isolated from South African environments.</title>
        <authorList>
            <person name="Le Roes-Hill M."/>
            <person name="Prins A."/>
            <person name="Durrell K.A."/>
        </authorList>
    </citation>
    <scope>NUCLEOTIDE SEQUENCE [LARGE SCALE GENOMIC DNA]</scope>
    <source>
        <strain evidence="3">BS2</strain>
    </source>
</reference>
<dbReference type="PANTHER" id="PTHR37318">
    <property type="entry name" value="BSL7504 PROTEIN"/>
    <property type="match status" value="1"/>
</dbReference>
<evidence type="ECO:0000259" key="2">
    <source>
        <dbReference type="Pfam" id="PF13601"/>
    </source>
</evidence>
<evidence type="ECO:0000256" key="1">
    <source>
        <dbReference type="SAM" id="MobiDB-lite"/>
    </source>
</evidence>
<proteinExistence type="predicted"/>
<protein>
    <recommendedName>
        <fullName evidence="2">Winged helix DNA-binding domain-containing protein</fullName>
    </recommendedName>
</protein>
<dbReference type="EMBL" id="NGFO01000043">
    <property type="protein sequence ID" value="OUC76007.1"/>
    <property type="molecule type" value="Genomic_DNA"/>
</dbReference>
<dbReference type="InterPro" id="IPR036390">
    <property type="entry name" value="WH_DNA-bd_sf"/>
</dbReference>